<gene>
    <name evidence="1" type="ORF">M9458_029568</name>
</gene>
<reference evidence="1 2" key="1">
    <citation type="submission" date="2024-05" db="EMBL/GenBank/DDBJ databases">
        <title>Genome sequencing and assembly of Indian major carp, Cirrhinus mrigala (Hamilton, 1822).</title>
        <authorList>
            <person name="Mohindra V."/>
            <person name="Chowdhury L.M."/>
            <person name="Lal K."/>
            <person name="Jena J.K."/>
        </authorList>
    </citation>
    <scope>NUCLEOTIDE SEQUENCE [LARGE SCALE GENOMIC DNA]</scope>
    <source>
        <strain evidence="1">CM1030</strain>
        <tissue evidence="1">Blood</tissue>
    </source>
</reference>
<evidence type="ECO:0000313" key="1">
    <source>
        <dbReference type="EMBL" id="KAL0173600.1"/>
    </source>
</evidence>
<comment type="caution">
    <text evidence="1">The sequence shown here is derived from an EMBL/GenBank/DDBJ whole genome shotgun (WGS) entry which is preliminary data.</text>
</comment>
<sequence>MCVVQQVCRELNYILELLQPVAYRSEAEQNSDDSLQGMLGQLKHAAEWIAHNETLQ</sequence>
<name>A0ABD0PIL9_CIRMR</name>
<proteinExistence type="predicted"/>
<feature type="non-terminal residue" evidence="1">
    <location>
        <position position="56"/>
    </location>
</feature>
<dbReference type="AlphaFoldDB" id="A0ABD0PIL9"/>
<keyword evidence="2" id="KW-1185">Reference proteome</keyword>
<protein>
    <submittedName>
        <fullName evidence="1">Uncharacterized protein</fullName>
    </submittedName>
</protein>
<dbReference type="Proteomes" id="UP001529510">
    <property type="component" value="Unassembled WGS sequence"/>
</dbReference>
<dbReference type="EMBL" id="JAMKFB020000015">
    <property type="protein sequence ID" value="KAL0173600.1"/>
    <property type="molecule type" value="Genomic_DNA"/>
</dbReference>
<evidence type="ECO:0000313" key="2">
    <source>
        <dbReference type="Proteomes" id="UP001529510"/>
    </source>
</evidence>
<accession>A0ABD0PIL9</accession>
<organism evidence="1 2">
    <name type="scientific">Cirrhinus mrigala</name>
    <name type="common">Mrigala</name>
    <dbReference type="NCBI Taxonomy" id="683832"/>
    <lineage>
        <taxon>Eukaryota</taxon>
        <taxon>Metazoa</taxon>
        <taxon>Chordata</taxon>
        <taxon>Craniata</taxon>
        <taxon>Vertebrata</taxon>
        <taxon>Euteleostomi</taxon>
        <taxon>Actinopterygii</taxon>
        <taxon>Neopterygii</taxon>
        <taxon>Teleostei</taxon>
        <taxon>Ostariophysi</taxon>
        <taxon>Cypriniformes</taxon>
        <taxon>Cyprinidae</taxon>
        <taxon>Labeoninae</taxon>
        <taxon>Labeonini</taxon>
        <taxon>Cirrhinus</taxon>
    </lineage>
</organism>